<reference evidence="1" key="1">
    <citation type="submission" date="2014-09" db="EMBL/GenBank/DDBJ databases">
        <authorList>
            <person name="Magalhaes I.L.F."/>
            <person name="Oliveira U."/>
            <person name="Santos F.R."/>
            <person name="Vidigal T.H.D.A."/>
            <person name="Brescovit A.D."/>
            <person name="Santos A.J."/>
        </authorList>
    </citation>
    <scope>NUCLEOTIDE SEQUENCE</scope>
    <source>
        <tissue evidence="1">Shoot tissue taken approximately 20 cm above the soil surface</tissue>
    </source>
</reference>
<evidence type="ECO:0000313" key="1">
    <source>
        <dbReference type="EMBL" id="JAE09504.1"/>
    </source>
</evidence>
<protein>
    <submittedName>
        <fullName evidence="1">Uncharacterized protein</fullName>
    </submittedName>
</protein>
<proteinExistence type="predicted"/>
<reference evidence="1" key="2">
    <citation type="journal article" date="2015" name="Data Brief">
        <title>Shoot transcriptome of the giant reed, Arundo donax.</title>
        <authorList>
            <person name="Barrero R.A."/>
            <person name="Guerrero F.D."/>
            <person name="Moolhuijzen P."/>
            <person name="Goolsby J.A."/>
            <person name="Tidwell J."/>
            <person name="Bellgard S.E."/>
            <person name="Bellgard M.I."/>
        </authorList>
    </citation>
    <scope>NUCLEOTIDE SEQUENCE</scope>
    <source>
        <tissue evidence="1">Shoot tissue taken approximately 20 cm above the soil surface</tissue>
    </source>
</reference>
<name>A0A0A9FE54_ARUDO</name>
<dbReference type="EMBL" id="GBRH01188392">
    <property type="protein sequence ID" value="JAE09504.1"/>
    <property type="molecule type" value="Transcribed_RNA"/>
</dbReference>
<accession>A0A0A9FE54</accession>
<dbReference type="AlphaFoldDB" id="A0A0A9FE54"/>
<organism evidence="1">
    <name type="scientific">Arundo donax</name>
    <name type="common">Giant reed</name>
    <name type="synonym">Donax arundinaceus</name>
    <dbReference type="NCBI Taxonomy" id="35708"/>
    <lineage>
        <taxon>Eukaryota</taxon>
        <taxon>Viridiplantae</taxon>
        <taxon>Streptophyta</taxon>
        <taxon>Embryophyta</taxon>
        <taxon>Tracheophyta</taxon>
        <taxon>Spermatophyta</taxon>
        <taxon>Magnoliopsida</taxon>
        <taxon>Liliopsida</taxon>
        <taxon>Poales</taxon>
        <taxon>Poaceae</taxon>
        <taxon>PACMAD clade</taxon>
        <taxon>Arundinoideae</taxon>
        <taxon>Arundineae</taxon>
        <taxon>Arundo</taxon>
    </lineage>
</organism>
<sequence>MQGMWQVLNHHCEAFVALYHVEKRNVTLDYLPLIVSTVYYLFCCST</sequence>